<accession>A0A1M6E7A7</accession>
<keyword evidence="2" id="KW-1185">Reference proteome</keyword>
<proteinExistence type="predicted"/>
<evidence type="ECO:0000313" key="1">
    <source>
        <dbReference type="EMBL" id="SHI81168.1"/>
    </source>
</evidence>
<organism evidence="1 2">
    <name type="scientific">Vibrio aerogenes CECT 7868</name>
    <dbReference type="NCBI Taxonomy" id="1216006"/>
    <lineage>
        <taxon>Bacteria</taxon>
        <taxon>Pseudomonadati</taxon>
        <taxon>Pseudomonadota</taxon>
        <taxon>Gammaproteobacteria</taxon>
        <taxon>Vibrionales</taxon>
        <taxon>Vibrionaceae</taxon>
        <taxon>Vibrio</taxon>
    </lineage>
</organism>
<sequence>MALTQRFQPGGQFSIQRDSNIITHIVTQFRSWPVCRQRQKFRRTPEMGHPEFPLLLQHLTLKIRLLPAGIITEPDWQFRQRIRQPLNKGSVECAQFSGKNPHRPAIRNDVVHSDFKNMLLLTLMNQLPTDQRTIHQIKFRLKWLVFRCHLRVVDFFERKAVVL</sequence>
<evidence type="ECO:0000313" key="2">
    <source>
        <dbReference type="Proteomes" id="UP000184608"/>
    </source>
</evidence>
<dbReference type="Proteomes" id="UP000184608">
    <property type="component" value="Unassembled WGS sequence"/>
</dbReference>
<dbReference type="EMBL" id="FQXZ01000047">
    <property type="protein sequence ID" value="SHI81168.1"/>
    <property type="molecule type" value="Genomic_DNA"/>
</dbReference>
<name>A0A1M6E7A7_9VIBR</name>
<gene>
    <name evidence="1" type="ORF">VA7868_04390</name>
</gene>
<reference evidence="1 2" key="1">
    <citation type="submission" date="2016-11" db="EMBL/GenBank/DDBJ databases">
        <authorList>
            <person name="Jaros S."/>
            <person name="Januszkiewicz K."/>
            <person name="Wedrychowicz H."/>
        </authorList>
    </citation>
    <scope>NUCLEOTIDE SEQUENCE [LARGE SCALE GENOMIC DNA]</scope>
    <source>
        <strain evidence="1 2">CECT 7868</strain>
    </source>
</reference>
<dbReference type="AlphaFoldDB" id="A0A1M6E7A7"/>
<protein>
    <submittedName>
        <fullName evidence="1">Uncharacterized protein</fullName>
    </submittedName>
</protein>